<dbReference type="GO" id="GO:0016787">
    <property type="term" value="F:hydrolase activity"/>
    <property type="evidence" value="ECO:0007669"/>
    <property type="project" value="UniProtKB-KW"/>
</dbReference>
<keyword evidence="2" id="KW-0732">Signal</keyword>
<proteinExistence type="inferred from homology"/>
<dbReference type="Pfam" id="PF00753">
    <property type="entry name" value="Lactamase_B"/>
    <property type="match status" value="1"/>
</dbReference>
<dbReference type="CDD" id="cd16282">
    <property type="entry name" value="metallo-hydrolase-like_MBL-fold"/>
    <property type="match status" value="1"/>
</dbReference>
<dbReference type="PANTHER" id="PTHR42951:SF4">
    <property type="entry name" value="ACYL-COENZYME A THIOESTERASE MBLAC2"/>
    <property type="match status" value="1"/>
</dbReference>
<gene>
    <name evidence="4" type="ORF">F2Q65_06545</name>
</gene>
<organism evidence="4 5">
    <name type="scientific">Thiohalocapsa marina</name>
    <dbReference type="NCBI Taxonomy" id="424902"/>
    <lineage>
        <taxon>Bacteria</taxon>
        <taxon>Pseudomonadati</taxon>
        <taxon>Pseudomonadota</taxon>
        <taxon>Gammaproteobacteria</taxon>
        <taxon>Chromatiales</taxon>
        <taxon>Chromatiaceae</taxon>
        <taxon>Thiohalocapsa</taxon>
    </lineage>
</organism>
<protein>
    <submittedName>
        <fullName evidence="4">MBL fold metallo-hydrolase</fullName>
    </submittedName>
</protein>
<dbReference type="InterPro" id="IPR001279">
    <property type="entry name" value="Metallo-B-lactamas"/>
</dbReference>
<evidence type="ECO:0000259" key="3">
    <source>
        <dbReference type="SMART" id="SM00849"/>
    </source>
</evidence>
<dbReference type="PANTHER" id="PTHR42951">
    <property type="entry name" value="METALLO-BETA-LACTAMASE DOMAIN-CONTAINING"/>
    <property type="match status" value="1"/>
</dbReference>
<dbReference type="InterPro" id="IPR050855">
    <property type="entry name" value="NDM-1-like"/>
</dbReference>
<dbReference type="InterPro" id="IPR036866">
    <property type="entry name" value="RibonucZ/Hydroxyglut_hydro"/>
</dbReference>
<feature type="chain" id="PRO_5024464282" evidence="2">
    <location>
        <begin position="33"/>
        <end position="331"/>
    </location>
</feature>
<dbReference type="GO" id="GO:0017001">
    <property type="term" value="P:antibiotic catabolic process"/>
    <property type="evidence" value="ECO:0007669"/>
    <property type="project" value="UniProtKB-ARBA"/>
</dbReference>
<feature type="signal peptide" evidence="2">
    <location>
        <begin position="1"/>
        <end position="32"/>
    </location>
</feature>
<keyword evidence="4" id="KW-0378">Hydrolase</keyword>
<dbReference type="SMART" id="SM00849">
    <property type="entry name" value="Lactamase_B"/>
    <property type="match status" value="1"/>
</dbReference>
<evidence type="ECO:0000313" key="4">
    <source>
        <dbReference type="EMBL" id="KAA6186020.1"/>
    </source>
</evidence>
<evidence type="ECO:0000313" key="5">
    <source>
        <dbReference type="Proteomes" id="UP000322981"/>
    </source>
</evidence>
<evidence type="ECO:0000256" key="2">
    <source>
        <dbReference type="SAM" id="SignalP"/>
    </source>
</evidence>
<name>A0A5M8FPV6_9GAMM</name>
<accession>A0A5M8FPV6</accession>
<dbReference type="OrthoDB" id="9769598at2"/>
<sequence length="331" mass="35588">MSRPDPRPLFHSPTRLLVVLLLCSLAAATATAAERGPAVPDAEAHEIAPGVFTLYGDINPPTPENQGFMANSTFILTDAGVVVIDTGSSVQVGEMLLRQIRARTDKPLLAVLNTHVHGDHWLGNQAMVADTPEVPIYGHPRMLELIAQGVGDQWLDIMMNATNGAVAGTEQVPPTQSLDDGDALTLGGLTIKAHHYPKVHSTTDLMFEIPELGLLFLADNANNGRIVRMDDGSFRGSVEALEDIRTRVPAAEVLIPGHGPVGGWEIIDAYLAYLTGLQTAVAELYDQGLSDFEMKPAVTEQLAAFQDTPGFDIELGKHISLVYLEVEAEAF</sequence>
<feature type="domain" description="Metallo-beta-lactamase" evidence="3">
    <location>
        <begin position="69"/>
        <end position="258"/>
    </location>
</feature>
<dbReference type="RefSeq" id="WP_150091634.1">
    <property type="nucleotide sequence ID" value="NZ_JBFUOH010000134.1"/>
</dbReference>
<dbReference type="SUPFAM" id="SSF56281">
    <property type="entry name" value="Metallo-hydrolase/oxidoreductase"/>
    <property type="match status" value="1"/>
</dbReference>
<dbReference type="Proteomes" id="UP000322981">
    <property type="component" value="Unassembled WGS sequence"/>
</dbReference>
<comment type="caution">
    <text evidence="4">The sequence shown here is derived from an EMBL/GenBank/DDBJ whole genome shotgun (WGS) entry which is preliminary data.</text>
</comment>
<dbReference type="EMBL" id="VWXX01000006">
    <property type="protein sequence ID" value="KAA6186020.1"/>
    <property type="molecule type" value="Genomic_DNA"/>
</dbReference>
<keyword evidence="5" id="KW-1185">Reference proteome</keyword>
<dbReference type="Gene3D" id="3.60.15.10">
    <property type="entry name" value="Ribonuclease Z/Hydroxyacylglutathione hydrolase-like"/>
    <property type="match status" value="1"/>
</dbReference>
<comment type="similarity">
    <text evidence="1">Belongs to the metallo-beta-lactamase superfamily. Class-B beta-lactamase family.</text>
</comment>
<evidence type="ECO:0000256" key="1">
    <source>
        <dbReference type="ARBA" id="ARBA00005250"/>
    </source>
</evidence>
<dbReference type="AlphaFoldDB" id="A0A5M8FPV6"/>
<reference evidence="4 5" key="1">
    <citation type="submission" date="2019-09" db="EMBL/GenBank/DDBJ databases">
        <title>Whole-genome sequence of the purple sulfur bacterium Thiohalocapsa marina DSM 19078.</title>
        <authorList>
            <person name="Kyndt J.A."/>
            <person name="Meyer T.E."/>
        </authorList>
    </citation>
    <scope>NUCLEOTIDE SEQUENCE [LARGE SCALE GENOMIC DNA]</scope>
    <source>
        <strain evidence="4 5">DSM 19078</strain>
    </source>
</reference>